<protein>
    <submittedName>
        <fullName evidence="2">Uncharacterized protein</fullName>
    </submittedName>
</protein>
<proteinExistence type="predicted"/>
<organism evidence="2 3">
    <name type="scientific">Streptomyces atratus</name>
    <dbReference type="NCBI Taxonomy" id="1893"/>
    <lineage>
        <taxon>Bacteria</taxon>
        <taxon>Bacillati</taxon>
        <taxon>Actinomycetota</taxon>
        <taxon>Actinomycetes</taxon>
        <taxon>Kitasatosporales</taxon>
        <taxon>Streptomycetaceae</taxon>
        <taxon>Streptomyces</taxon>
    </lineage>
</organism>
<dbReference type="EMBL" id="CP027306">
    <property type="protein sequence ID" value="AXE75952.1"/>
    <property type="molecule type" value="Genomic_DNA"/>
</dbReference>
<sequence length="114" mass="11753">MTVRRWGRPRGGLPFETAERRLAEDFLLALGTDGLLQAPDPDADAGPDLLPRTGAGPARPLEQLCGAVPTTLLSGPVPVTRPCSLPAPALRRQDGPSGGAVPVGDPFAVPVPAM</sequence>
<accession>A0A2Z5J6J5</accession>
<evidence type="ECO:0000256" key="1">
    <source>
        <dbReference type="SAM" id="MobiDB-lite"/>
    </source>
</evidence>
<dbReference type="AlphaFoldDB" id="A0A2Z5J6J5"/>
<evidence type="ECO:0000313" key="3">
    <source>
        <dbReference type="Proteomes" id="UP000252698"/>
    </source>
</evidence>
<reference evidence="2 3" key="1">
    <citation type="journal article" date="2018" name="Front. Microbiol.">
        <title>Genome Sequencing of Streptomyces atratus SCSIOZH16 and Activation Production of Nocardamine via Metabolic Engineering.</title>
        <authorList>
            <person name="Li Y."/>
            <person name="Zhang C."/>
            <person name="Liu C."/>
            <person name="Ju J."/>
            <person name="Ma J."/>
        </authorList>
    </citation>
    <scope>NUCLEOTIDE SEQUENCE [LARGE SCALE GENOMIC DNA]</scope>
    <source>
        <strain evidence="2 3">SCSIO_ZH16</strain>
    </source>
</reference>
<dbReference type="KEGG" id="sata:C5746_01990"/>
<feature type="region of interest" description="Disordered" evidence="1">
    <location>
        <begin position="38"/>
        <end position="57"/>
    </location>
</feature>
<dbReference type="RefSeq" id="WP_114242621.1">
    <property type="nucleotide sequence ID" value="NZ_CP027306.1"/>
</dbReference>
<gene>
    <name evidence="2" type="ORF">C5746_01990</name>
</gene>
<feature type="region of interest" description="Disordered" evidence="1">
    <location>
        <begin position="85"/>
        <end position="114"/>
    </location>
</feature>
<feature type="compositionally biased region" description="Low complexity" evidence="1">
    <location>
        <begin position="38"/>
        <end position="51"/>
    </location>
</feature>
<name>A0A2Z5J6J5_STRAR</name>
<dbReference type="Proteomes" id="UP000252698">
    <property type="component" value="Chromosome"/>
</dbReference>
<evidence type="ECO:0000313" key="2">
    <source>
        <dbReference type="EMBL" id="AXE75952.1"/>
    </source>
</evidence>
<dbReference type="GeneID" id="95525229"/>